<feature type="non-terminal residue" evidence="1">
    <location>
        <position position="1"/>
    </location>
</feature>
<sequence>IGQPIEYLARKGTPVYRKTAAPFDIGSRTMGVKFKPFDIDYYKQRALGERLRDLKEQTRKYGS</sequence>
<evidence type="ECO:0000313" key="1">
    <source>
        <dbReference type="EMBL" id="KKN05490.1"/>
    </source>
</evidence>
<reference evidence="1" key="1">
    <citation type="journal article" date="2015" name="Nature">
        <title>Complex archaea that bridge the gap between prokaryotes and eukaryotes.</title>
        <authorList>
            <person name="Spang A."/>
            <person name="Saw J.H."/>
            <person name="Jorgensen S.L."/>
            <person name="Zaremba-Niedzwiedzka K."/>
            <person name="Martijn J."/>
            <person name="Lind A.E."/>
            <person name="van Eijk R."/>
            <person name="Schleper C."/>
            <person name="Guy L."/>
            <person name="Ettema T.J."/>
        </authorList>
    </citation>
    <scope>NUCLEOTIDE SEQUENCE</scope>
</reference>
<dbReference type="EMBL" id="LAZR01004799">
    <property type="protein sequence ID" value="KKN05490.1"/>
    <property type="molecule type" value="Genomic_DNA"/>
</dbReference>
<dbReference type="AlphaFoldDB" id="A0A0F9MDR4"/>
<organism evidence="1">
    <name type="scientific">marine sediment metagenome</name>
    <dbReference type="NCBI Taxonomy" id="412755"/>
    <lineage>
        <taxon>unclassified sequences</taxon>
        <taxon>metagenomes</taxon>
        <taxon>ecological metagenomes</taxon>
    </lineage>
</organism>
<proteinExistence type="predicted"/>
<accession>A0A0F9MDR4</accession>
<comment type="caution">
    <text evidence="1">The sequence shown here is derived from an EMBL/GenBank/DDBJ whole genome shotgun (WGS) entry which is preliminary data.</text>
</comment>
<gene>
    <name evidence="1" type="ORF">LCGC14_1086970</name>
</gene>
<name>A0A0F9MDR4_9ZZZZ</name>
<protein>
    <submittedName>
        <fullName evidence="1">Uncharacterized protein</fullName>
    </submittedName>
</protein>